<feature type="domain" description="Endonuclease/exonuclease/phosphatase" evidence="1">
    <location>
        <begin position="6"/>
        <end position="214"/>
    </location>
</feature>
<dbReference type="Gene3D" id="3.60.10.10">
    <property type="entry name" value="Endonuclease/exonuclease/phosphatase"/>
    <property type="match status" value="1"/>
</dbReference>
<dbReference type="Proteomes" id="UP001293593">
    <property type="component" value="Unassembled WGS sequence"/>
</dbReference>
<evidence type="ECO:0000313" key="2">
    <source>
        <dbReference type="EMBL" id="KAK4252928.1"/>
    </source>
</evidence>
<reference evidence="2" key="1">
    <citation type="submission" date="2023-10" db="EMBL/GenBank/DDBJ databases">
        <title>Chromosome-level genome of the transformable northern wattle, Acacia crassicarpa.</title>
        <authorList>
            <person name="Massaro I."/>
            <person name="Sinha N.R."/>
            <person name="Poethig S."/>
            <person name="Leichty A.R."/>
        </authorList>
    </citation>
    <scope>NUCLEOTIDE SEQUENCE</scope>
    <source>
        <strain evidence="2">Acra3RX</strain>
        <tissue evidence="2">Leaf</tissue>
    </source>
</reference>
<dbReference type="EMBL" id="JAWXYG010000019">
    <property type="protein sequence ID" value="KAK4252928.1"/>
    <property type="molecule type" value="Genomic_DNA"/>
</dbReference>
<dbReference type="Pfam" id="PF03372">
    <property type="entry name" value="Exo_endo_phos"/>
    <property type="match status" value="1"/>
</dbReference>
<dbReference type="PANTHER" id="PTHR33710">
    <property type="entry name" value="BNAC02G09200D PROTEIN"/>
    <property type="match status" value="1"/>
</dbReference>
<dbReference type="GO" id="GO:0003824">
    <property type="term" value="F:catalytic activity"/>
    <property type="evidence" value="ECO:0007669"/>
    <property type="project" value="InterPro"/>
</dbReference>
<dbReference type="InterPro" id="IPR005135">
    <property type="entry name" value="Endo/exonuclease/phosphatase"/>
</dbReference>
<dbReference type="AlphaFoldDB" id="A0AAE1IPM7"/>
<accession>A0AAE1IPM7</accession>
<evidence type="ECO:0000259" key="1">
    <source>
        <dbReference type="Pfam" id="PF03372"/>
    </source>
</evidence>
<protein>
    <recommendedName>
        <fullName evidence="1">Endonuclease/exonuclease/phosphatase domain-containing protein</fullName>
    </recommendedName>
</protein>
<dbReference type="InterPro" id="IPR036691">
    <property type="entry name" value="Endo/exonu/phosph_ase_sf"/>
</dbReference>
<name>A0AAE1IPM7_9FABA</name>
<gene>
    <name evidence="2" type="ORF">QN277_011055</name>
</gene>
<organism evidence="2 3">
    <name type="scientific">Acacia crassicarpa</name>
    <name type="common">northern wattle</name>
    <dbReference type="NCBI Taxonomy" id="499986"/>
    <lineage>
        <taxon>Eukaryota</taxon>
        <taxon>Viridiplantae</taxon>
        <taxon>Streptophyta</taxon>
        <taxon>Embryophyta</taxon>
        <taxon>Tracheophyta</taxon>
        <taxon>Spermatophyta</taxon>
        <taxon>Magnoliopsida</taxon>
        <taxon>eudicotyledons</taxon>
        <taxon>Gunneridae</taxon>
        <taxon>Pentapetalae</taxon>
        <taxon>rosids</taxon>
        <taxon>fabids</taxon>
        <taxon>Fabales</taxon>
        <taxon>Fabaceae</taxon>
        <taxon>Caesalpinioideae</taxon>
        <taxon>mimosoid clade</taxon>
        <taxon>Acacieae</taxon>
        <taxon>Acacia</taxon>
    </lineage>
</organism>
<dbReference type="PANTHER" id="PTHR33710:SF77">
    <property type="entry name" value="DNASE I-LIKE SUPERFAMILY PROTEIN"/>
    <property type="match status" value="1"/>
</dbReference>
<dbReference type="SUPFAM" id="SSF56219">
    <property type="entry name" value="DNase I-like"/>
    <property type="match status" value="1"/>
</dbReference>
<sequence>MNYLIWNSRGTGARSFPALICDLKAHYQLEFIAILETRCTKEMSVGRASQFGFPNMELIDCVGYSEGIWCLWEHNIAAISVIEQHHQFITFQITGAAGNVWFLTVVYVRRILWEELSRFAISIQGPWLIGGDFNGTLLHCERHLLAPFHRSVDRDFVSWIDSHDIRDVGFVGPVFTWKRGNTEARFDRMLANNQWFDLFPNASVAHLPFFKSDHRPLLLQLDSARTSPKPNRPFRFIAAWVLHDRFDEFVRGSWDTKVP</sequence>
<comment type="caution">
    <text evidence="2">The sequence shown here is derived from an EMBL/GenBank/DDBJ whole genome shotgun (WGS) entry which is preliminary data.</text>
</comment>
<evidence type="ECO:0000313" key="3">
    <source>
        <dbReference type="Proteomes" id="UP001293593"/>
    </source>
</evidence>
<keyword evidence="3" id="KW-1185">Reference proteome</keyword>
<proteinExistence type="predicted"/>